<evidence type="ECO:0000313" key="3">
    <source>
        <dbReference type="EMBL" id="BAM10993.1"/>
    </source>
</evidence>
<keyword evidence="2" id="KW-0732">Signal</keyword>
<evidence type="ECO:0000256" key="1">
    <source>
        <dbReference type="SAM" id="Coils"/>
    </source>
</evidence>
<feature type="coiled-coil region" evidence="1">
    <location>
        <begin position="68"/>
        <end position="102"/>
    </location>
</feature>
<gene>
    <name evidence="3" type="primary">BmP32</name>
</gene>
<name>I0J0E4_BABMI</name>
<dbReference type="VEuPathDB" id="PiroplasmaDB:BMR1_03g00785"/>
<protein>
    <submittedName>
        <fullName evidence="3">32 kDa secreted protein</fullName>
    </submittedName>
</protein>
<organism evidence="3">
    <name type="scientific">Babesia microti</name>
    <dbReference type="NCBI Taxonomy" id="5868"/>
    <lineage>
        <taxon>Eukaryota</taxon>
        <taxon>Sar</taxon>
        <taxon>Alveolata</taxon>
        <taxon>Apicomplexa</taxon>
        <taxon>Aconoidasida</taxon>
        <taxon>Piroplasmida</taxon>
        <taxon>Babesiidae</taxon>
        <taxon>Babesia</taxon>
    </lineage>
</organism>
<keyword evidence="1" id="KW-0175">Coiled coil</keyword>
<evidence type="ECO:0000256" key="2">
    <source>
        <dbReference type="SAM" id="SignalP"/>
    </source>
</evidence>
<dbReference type="EMBL" id="AB672865">
    <property type="protein sequence ID" value="BAM10993.1"/>
    <property type="molecule type" value="mRNA"/>
</dbReference>
<feature type="signal peptide" evidence="2">
    <location>
        <begin position="1"/>
        <end position="23"/>
    </location>
</feature>
<proteinExistence type="evidence at transcript level"/>
<sequence>MVSFKPALITAFTVLLVTKSAYANGDKKEELKKKADETNKKIKTETPKTCKPVTDYVPARCTSYLNKLKDKEAEKDYMDEKKKELNEKKKKVEDAIAKLVHEEKPEGKPAEQPNIQEAKVPVTDEEYANRMAEASTAITELKTLADEVYRKVHSSLSGDEANTFEHDDRKLKAEMLVKSLNAFDSIITPITTDELIKDNEDVKKMKEAFDEQKKKVEALKPKVEKKDEDYNSHLKDMIAEANGAAEEVKKILDTLVSSRKEKEVEVNEAFFSNLSTLIDDVIATSKAHIPKIVLTLLTTIGLAAFV</sequence>
<feature type="chain" id="PRO_5003629503" evidence="2">
    <location>
        <begin position="24"/>
        <end position="306"/>
    </location>
</feature>
<reference evidence="3" key="1">
    <citation type="submission" date="2011-09" db="EMBL/GenBank/DDBJ databases">
        <title>MOLECULAR AND IMMUNOLOGICAL CHARACTERIZATION OF A NOVEL 32-KILODALTON SECRETED PROTEIN OF BABESIA MICROTI.</title>
        <authorList>
            <person name="Ooka H."/>
            <person name="Terkawi M.A."/>
            <person name="Xuan X."/>
        </authorList>
    </citation>
    <scope>NUCLEOTIDE SEQUENCE</scope>
    <source>
        <strain evidence="3">Munich</strain>
    </source>
</reference>
<accession>I0J0E4</accession>
<dbReference type="AlphaFoldDB" id="I0J0E4"/>